<gene>
    <name evidence="2" type="ORF">E6A55_29865</name>
</gene>
<keyword evidence="1" id="KW-1133">Transmembrane helix</keyword>
<proteinExistence type="predicted"/>
<accession>A0AAE5ZK58</accession>
<feature type="transmembrane region" description="Helical" evidence="1">
    <location>
        <begin position="215"/>
        <end position="236"/>
    </location>
</feature>
<sequence length="534" mass="57464">MGCQPHARHDFVRCQVRRRCALARNPALCLHHAAGAVRAAGSVAGDRDHVLVVRAGRGRPVLLSSQDTAMNPIRQTRQALAAQCRRFRAAGSARWALLLFAAALCACALASGLSARAWHEKLQQLEANGQAALRLAQAKASPASPEQAAMAAFRFARSEAPVAQLPPGGGLALASSVLDLLPPSVRVTVESRHTDARNEERLANPLLQRYGTFDLATAIALLAPLMLVCLCAGMVQGEREHGTWRMLMAQGAAGGRVLFAAIAVRAGAVWLIAVLASTLAFVLDPAATLSAYLAWLFCVTAFIAFWSAASGALNLLPGSGATAVLAGLGLWVIATFGTPAMVAALADRTMPMPSRLAAIVQIRAAQQSAEARMSALVDEWYQANPQWAPATARQHAWPVSFMPRYLDQAAHIRPVVSAFDQARALRFEQAERWGWLSPPLSLLLAADRLAGSDAPRYASFMARVDRFEAQWRAYFVPRIMGYRGVSTDEYRNAPRFEWIEGERGKVGIGGLQQFGLAAAMLGLLVVFRARLARP</sequence>
<feature type="transmembrane region" description="Helical" evidence="1">
    <location>
        <begin position="289"/>
        <end position="309"/>
    </location>
</feature>
<feature type="transmembrane region" description="Helical" evidence="1">
    <location>
        <begin position="321"/>
        <end position="346"/>
    </location>
</feature>
<dbReference type="AlphaFoldDB" id="A0AAE5ZK58"/>
<name>A0AAE5ZK58_CUPNH</name>
<keyword evidence="1" id="KW-0812">Transmembrane</keyword>
<dbReference type="Pfam" id="PF12679">
    <property type="entry name" value="ABC2_membrane_2"/>
    <property type="match status" value="1"/>
</dbReference>
<feature type="transmembrane region" description="Helical" evidence="1">
    <location>
        <begin position="95"/>
        <end position="115"/>
    </location>
</feature>
<evidence type="ECO:0000313" key="3">
    <source>
        <dbReference type="Proteomes" id="UP000296079"/>
    </source>
</evidence>
<evidence type="ECO:0000313" key="2">
    <source>
        <dbReference type="EMBL" id="QCC04693.1"/>
    </source>
</evidence>
<dbReference type="GO" id="GO:0005886">
    <property type="term" value="C:plasma membrane"/>
    <property type="evidence" value="ECO:0007669"/>
    <property type="project" value="UniProtKB-SubCell"/>
</dbReference>
<dbReference type="InterPro" id="IPR021913">
    <property type="entry name" value="DUF3526"/>
</dbReference>
<dbReference type="Pfam" id="PF12040">
    <property type="entry name" value="DUF3526"/>
    <property type="match status" value="1"/>
</dbReference>
<dbReference type="EMBL" id="CP039288">
    <property type="protein sequence ID" value="QCC04693.1"/>
    <property type="molecule type" value="Genomic_DNA"/>
</dbReference>
<dbReference type="PANTHER" id="PTHR43471">
    <property type="entry name" value="ABC TRANSPORTER PERMEASE"/>
    <property type="match status" value="1"/>
</dbReference>
<protein>
    <submittedName>
        <fullName evidence="2">DUF3526 domain-containing protein</fullName>
    </submittedName>
</protein>
<dbReference type="GO" id="GO:0140359">
    <property type="term" value="F:ABC-type transporter activity"/>
    <property type="evidence" value="ECO:0007669"/>
    <property type="project" value="InterPro"/>
</dbReference>
<dbReference type="Proteomes" id="UP000296079">
    <property type="component" value="Chromosome 2"/>
</dbReference>
<evidence type="ECO:0000256" key="1">
    <source>
        <dbReference type="SAM" id="Phobius"/>
    </source>
</evidence>
<keyword evidence="1" id="KW-0472">Membrane</keyword>
<feature type="transmembrane region" description="Helical" evidence="1">
    <location>
        <begin position="257"/>
        <end position="283"/>
    </location>
</feature>
<organism evidence="2 3">
    <name type="scientific">Cupriavidus necator (strain ATCC 17699 / DSM 428 / KCTC 22496 / NCIMB 10442 / H16 / Stanier 337)</name>
    <name type="common">Ralstonia eutropha</name>
    <dbReference type="NCBI Taxonomy" id="381666"/>
    <lineage>
        <taxon>Bacteria</taxon>
        <taxon>Pseudomonadati</taxon>
        <taxon>Pseudomonadota</taxon>
        <taxon>Betaproteobacteria</taxon>
        <taxon>Burkholderiales</taxon>
        <taxon>Burkholderiaceae</taxon>
        <taxon>Cupriavidus</taxon>
    </lineage>
</organism>
<reference evidence="2 3" key="1">
    <citation type="submission" date="2019-04" db="EMBL/GenBank/DDBJ databases">
        <title>Long-read de novo sequencing of Cupriavidus necator H16.</title>
        <authorList>
            <person name="Little G.T."/>
            <person name="Ehsaan M."/>
            <person name="Arenas-Lopez C."/>
            <person name="Jawed K."/>
            <person name="Winzer K."/>
            <person name="Kovacs K."/>
            <person name="Malys N."/>
            <person name="Minton N.P."/>
        </authorList>
    </citation>
    <scope>NUCLEOTIDE SEQUENCE [LARGE SCALE GENOMIC DNA]</scope>
    <source>
        <strain evidence="2 3">H16</strain>
    </source>
</reference>